<dbReference type="KEGG" id="ocy:OSSY52_20900"/>
<organism evidence="4 5">
    <name type="scientific">Tepiditoga spiralis</name>
    <dbReference type="NCBI Taxonomy" id="2108365"/>
    <lineage>
        <taxon>Bacteria</taxon>
        <taxon>Thermotogati</taxon>
        <taxon>Thermotogota</taxon>
        <taxon>Thermotogae</taxon>
        <taxon>Petrotogales</taxon>
        <taxon>Petrotogaceae</taxon>
        <taxon>Tepiditoga</taxon>
    </lineage>
</organism>
<evidence type="ECO:0000256" key="1">
    <source>
        <dbReference type="ARBA" id="ARBA00022801"/>
    </source>
</evidence>
<dbReference type="InterPro" id="IPR001279">
    <property type="entry name" value="Metallo-B-lactamas"/>
</dbReference>
<evidence type="ECO:0000259" key="3">
    <source>
        <dbReference type="SMART" id="SM00849"/>
    </source>
</evidence>
<dbReference type="PANTHER" id="PTHR43546">
    <property type="entry name" value="UPF0173 METAL-DEPENDENT HYDROLASE MJ1163-RELATED"/>
    <property type="match status" value="1"/>
</dbReference>
<proteinExistence type="inferred from homology"/>
<reference evidence="4 5" key="1">
    <citation type="submission" date="2018-06" db="EMBL/GenBank/DDBJ databases">
        <title>Genome sequencing of Oceanotoga sp. sy52.</title>
        <authorList>
            <person name="Mori K."/>
        </authorList>
    </citation>
    <scope>NUCLEOTIDE SEQUENCE [LARGE SCALE GENOMIC DNA]</scope>
    <source>
        <strain evidence="5">sy52</strain>
    </source>
</reference>
<comment type="similarity">
    <text evidence="2">Belongs to the UPF0173 family.</text>
</comment>
<dbReference type="GO" id="GO:0016787">
    <property type="term" value="F:hydrolase activity"/>
    <property type="evidence" value="ECO:0007669"/>
    <property type="project" value="UniProtKB-UniRule"/>
</dbReference>
<sequence length="227" mass="24927">MKLTYLGHSVLLIEGSINAIIDPFITGNPQCTVSLDSIKKLDYIFVTHGHGDHFGDTIELAKKTGATVVCNYEIGLYLQMNGVENIHSMHIGGSKSFEFGSVKLINALHGSSIFDGKNIIYAGNPCGFLLEIDNKKIYHAGDTGLTLDMKLLEKYSIDVAFLPIGGNYVMDIEDAATAAFFIKPKLVVPIHYNTWSIINADANLFKSKVESLKINCKIMSPSTYMEV</sequence>
<evidence type="ECO:0000256" key="2">
    <source>
        <dbReference type="HAMAP-Rule" id="MF_00457"/>
    </source>
</evidence>
<dbReference type="Gene3D" id="3.60.15.10">
    <property type="entry name" value="Ribonuclease Z/Hydroxyacylglutathione hydrolase-like"/>
    <property type="match status" value="1"/>
</dbReference>
<dbReference type="SMART" id="SM00849">
    <property type="entry name" value="Lactamase_B"/>
    <property type="match status" value="1"/>
</dbReference>
<dbReference type="SUPFAM" id="SSF56281">
    <property type="entry name" value="Metallo-hydrolase/oxidoreductase"/>
    <property type="match status" value="1"/>
</dbReference>
<dbReference type="InParanoid" id="A0A7G1GC91"/>
<protein>
    <recommendedName>
        <fullName evidence="2">UPF0173 metal-dependent hydrolase OSSY52_20900</fullName>
    </recommendedName>
</protein>
<dbReference type="PANTHER" id="PTHR43546:SF3">
    <property type="entry name" value="UPF0173 METAL-DEPENDENT HYDROLASE MJ1163"/>
    <property type="match status" value="1"/>
</dbReference>
<dbReference type="InterPro" id="IPR050114">
    <property type="entry name" value="UPF0173_UPF0282_UlaG_hydrolase"/>
</dbReference>
<dbReference type="InterPro" id="IPR036866">
    <property type="entry name" value="RibonucZ/Hydroxyglut_hydro"/>
</dbReference>
<keyword evidence="1 2" id="KW-0378">Hydrolase</keyword>
<evidence type="ECO:0000313" key="5">
    <source>
        <dbReference type="Proteomes" id="UP000516361"/>
    </source>
</evidence>
<evidence type="ECO:0000313" key="4">
    <source>
        <dbReference type="EMBL" id="BBE31949.1"/>
    </source>
</evidence>
<accession>A0A7G1GC91</accession>
<dbReference type="FunCoup" id="A0A7G1GC91">
    <property type="interactions" value="26"/>
</dbReference>
<feature type="domain" description="Metallo-beta-lactamase" evidence="3">
    <location>
        <begin position="7"/>
        <end position="191"/>
    </location>
</feature>
<dbReference type="NCBIfam" id="NF001911">
    <property type="entry name" value="PRK00685.1"/>
    <property type="match status" value="1"/>
</dbReference>
<gene>
    <name evidence="4" type="ORF">OSSY52_20900</name>
</gene>
<dbReference type="HAMAP" id="MF_00457">
    <property type="entry name" value="UPF0173"/>
    <property type="match status" value="1"/>
</dbReference>
<dbReference type="Pfam" id="PF12706">
    <property type="entry name" value="Lactamase_B_2"/>
    <property type="match status" value="1"/>
</dbReference>
<keyword evidence="5" id="KW-1185">Reference proteome</keyword>
<dbReference type="EMBL" id="AP018712">
    <property type="protein sequence ID" value="BBE31949.1"/>
    <property type="molecule type" value="Genomic_DNA"/>
</dbReference>
<name>A0A7G1GC91_9BACT</name>
<dbReference type="Proteomes" id="UP000516361">
    <property type="component" value="Chromosome"/>
</dbReference>
<dbReference type="AlphaFoldDB" id="A0A7G1GC91"/>
<dbReference type="InterPro" id="IPR022877">
    <property type="entry name" value="UPF0173"/>
</dbReference>
<dbReference type="RefSeq" id="WP_190614809.1">
    <property type="nucleotide sequence ID" value="NZ_AP018712.1"/>
</dbReference>